<evidence type="ECO:0000313" key="3">
    <source>
        <dbReference type="Proteomes" id="UP000252004"/>
    </source>
</evidence>
<keyword evidence="2" id="KW-0614">Plasmid</keyword>
<keyword evidence="3" id="KW-1185">Reference proteome</keyword>
<sequence>MTMHAVLTGWTADVLGGLTVALVFFLLRRARTHRAAARPAAQPVPGARVLRTYTLIGVRAADGQPVHLPSSRPAGTVLTWPGPGGAGAGEQFELTDAVLPDGTYAAERRCLYGR</sequence>
<gene>
    <name evidence="2" type="ORF">C0216_32380</name>
</gene>
<dbReference type="AlphaFoldDB" id="A0A344UBB4"/>
<keyword evidence="1" id="KW-1133">Transmembrane helix</keyword>
<reference evidence="2 3" key="1">
    <citation type="submission" date="2018-01" db="EMBL/GenBank/DDBJ databases">
        <title>Draft genome Sequence of streptomyces globosus LZH-48.</title>
        <authorList>
            <person name="Ran K."/>
            <person name="Li Z."/>
            <person name="Wei S."/>
            <person name="Dong R."/>
        </authorList>
    </citation>
    <scope>NUCLEOTIDE SEQUENCE [LARGE SCALE GENOMIC DNA]</scope>
    <source>
        <strain evidence="2 3">LZH-48</strain>
        <plasmid evidence="2 3">unnamed2</plasmid>
    </source>
</reference>
<feature type="transmembrane region" description="Helical" evidence="1">
    <location>
        <begin position="6"/>
        <end position="27"/>
    </location>
</feature>
<dbReference type="KEGG" id="sgz:C0216_32380"/>
<protein>
    <submittedName>
        <fullName evidence="2">Uncharacterized protein</fullName>
    </submittedName>
</protein>
<dbReference type="Proteomes" id="UP000252004">
    <property type="component" value="Plasmid unnamed2"/>
</dbReference>
<accession>A0A344UBB4</accession>
<dbReference type="OrthoDB" id="4308006at2"/>
<proteinExistence type="predicted"/>
<dbReference type="RefSeq" id="WP_114059345.1">
    <property type="nucleotide sequence ID" value="NZ_CP030864.1"/>
</dbReference>
<name>A0A344UBB4_9ACTN</name>
<keyword evidence="1" id="KW-0472">Membrane</keyword>
<evidence type="ECO:0000256" key="1">
    <source>
        <dbReference type="SAM" id="Phobius"/>
    </source>
</evidence>
<keyword evidence="1" id="KW-0812">Transmembrane</keyword>
<dbReference type="EMBL" id="CP030864">
    <property type="protein sequence ID" value="AXE28185.1"/>
    <property type="molecule type" value="Genomic_DNA"/>
</dbReference>
<geneLocation type="plasmid" evidence="2 3">
    <name>unnamed2</name>
</geneLocation>
<evidence type="ECO:0000313" key="2">
    <source>
        <dbReference type="EMBL" id="AXE28185.1"/>
    </source>
</evidence>
<organism evidence="2 3">
    <name type="scientific">Streptomyces globosus</name>
    <dbReference type="NCBI Taxonomy" id="68209"/>
    <lineage>
        <taxon>Bacteria</taxon>
        <taxon>Bacillati</taxon>
        <taxon>Actinomycetota</taxon>
        <taxon>Actinomycetes</taxon>
        <taxon>Kitasatosporales</taxon>
        <taxon>Streptomycetaceae</taxon>
        <taxon>Streptomyces</taxon>
    </lineage>
</organism>